<protein>
    <recommendedName>
        <fullName evidence="2">DUF6314 domain-containing protein</fullName>
    </recommendedName>
</protein>
<reference evidence="3 4" key="1">
    <citation type="submission" date="2020-10" db="EMBL/GenBank/DDBJ databases">
        <title>Myceligenerans pegani sp. nov., an endophytic actinomycete isolated from Peganum harmala L. in Xinjiang, China.</title>
        <authorList>
            <person name="Xin L."/>
        </authorList>
    </citation>
    <scope>NUCLEOTIDE SEQUENCE [LARGE SCALE GENOMIC DNA]</scope>
    <source>
        <strain evidence="3 4">TRM65318</strain>
    </source>
</reference>
<name>A0ABR9N0X9_9MICO</name>
<feature type="domain" description="DUF6314" evidence="2">
    <location>
        <begin position="6"/>
        <end position="65"/>
    </location>
</feature>
<comment type="caution">
    <text evidence="3">The sequence shown here is derived from an EMBL/GenBank/DDBJ whole genome shotgun (WGS) entry which is preliminary data.</text>
</comment>
<dbReference type="InterPro" id="IPR045632">
    <property type="entry name" value="DUF6314"/>
</dbReference>
<organism evidence="3 4">
    <name type="scientific">Myceligenerans pegani</name>
    <dbReference type="NCBI Taxonomy" id="2776917"/>
    <lineage>
        <taxon>Bacteria</taxon>
        <taxon>Bacillati</taxon>
        <taxon>Actinomycetota</taxon>
        <taxon>Actinomycetes</taxon>
        <taxon>Micrococcales</taxon>
        <taxon>Promicromonosporaceae</taxon>
        <taxon>Myceligenerans</taxon>
    </lineage>
</organism>
<keyword evidence="4" id="KW-1185">Reference proteome</keyword>
<evidence type="ECO:0000259" key="2">
    <source>
        <dbReference type="Pfam" id="PF19834"/>
    </source>
</evidence>
<feature type="region of interest" description="Disordered" evidence="1">
    <location>
        <begin position="66"/>
        <end position="99"/>
    </location>
</feature>
<sequence length="217" mass="23938">MDPSQLLGTWEFRREVRDRLDGTEYVASGEATFTPDGDGRICWAEEGTLRWADRSTPVSRTLFLVREPSGAVPGTDELASDEPRSDQPGSDDAAGAPASRWRVTFEDGRDFHPWTARPVEHVCGRDRYEGTIRFLTDHEVPSAPSPQAERTSWSARNRVVVRWDVRGPAKDYSMVTHYTRTASGTDRAVPVGGSAASDQNDVAGSGRHGLAEVVRPR</sequence>
<dbReference type="Proteomes" id="UP000625527">
    <property type="component" value="Unassembled WGS sequence"/>
</dbReference>
<accession>A0ABR9N0X9</accession>
<evidence type="ECO:0000313" key="4">
    <source>
        <dbReference type="Proteomes" id="UP000625527"/>
    </source>
</evidence>
<evidence type="ECO:0000313" key="3">
    <source>
        <dbReference type="EMBL" id="MBE1876728.1"/>
    </source>
</evidence>
<gene>
    <name evidence="3" type="ORF">IHE71_13545</name>
</gene>
<feature type="region of interest" description="Disordered" evidence="1">
    <location>
        <begin position="184"/>
        <end position="217"/>
    </location>
</feature>
<dbReference type="Pfam" id="PF19834">
    <property type="entry name" value="DUF6314"/>
    <property type="match status" value="2"/>
</dbReference>
<dbReference type="RefSeq" id="WP_192863296.1">
    <property type="nucleotide sequence ID" value="NZ_JADAQT010000089.1"/>
</dbReference>
<proteinExistence type="predicted"/>
<dbReference type="EMBL" id="JADAQT010000089">
    <property type="protein sequence ID" value="MBE1876728.1"/>
    <property type="molecule type" value="Genomic_DNA"/>
</dbReference>
<evidence type="ECO:0000256" key="1">
    <source>
        <dbReference type="SAM" id="MobiDB-lite"/>
    </source>
</evidence>
<feature type="domain" description="DUF6314" evidence="2">
    <location>
        <begin position="99"/>
        <end position="180"/>
    </location>
</feature>